<dbReference type="OrthoDB" id="199395at2759"/>
<dbReference type="EMBL" id="JWZX01001456">
    <property type="protein sequence ID" value="KOO33682.1"/>
    <property type="molecule type" value="Genomic_DNA"/>
</dbReference>
<evidence type="ECO:0000313" key="3">
    <source>
        <dbReference type="EMBL" id="KOO33682.1"/>
    </source>
</evidence>
<name>A0A0M0K4Z9_9EUKA</name>
<organism evidence="3 4">
    <name type="scientific">Chrysochromulina tobinii</name>
    <dbReference type="NCBI Taxonomy" id="1460289"/>
    <lineage>
        <taxon>Eukaryota</taxon>
        <taxon>Haptista</taxon>
        <taxon>Haptophyta</taxon>
        <taxon>Prymnesiophyceae</taxon>
        <taxon>Prymnesiales</taxon>
        <taxon>Chrysochromulinaceae</taxon>
        <taxon>Chrysochromulina</taxon>
    </lineage>
</organism>
<dbReference type="SUPFAM" id="SSF53474">
    <property type="entry name" value="alpha/beta-Hydrolases"/>
    <property type="match status" value="1"/>
</dbReference>
<dbReference type="InterPro" id="IPR041127">
    <property type="entry name" value="PET_hydrolase/cutinase-like"/>
</dbReference>
<reference evidence="4" key="1">
    <citation type="journal article" date="2015" name="PLoS Genet.">
        <title>Genome Sequence and Transcriptome Analyses of Chrysochromulina tobin: Metabolic Tools for Enhanced Algal Fitness in the Prominent Order Prymnesiales (Haptophyceae).</title>
        <authorList>
            <person name="Hovde B.T."/>
            <person name="Deodato C.R."/>
            <person name="Hunsperger H.M."/>
            <person name="Ryken S.A."/>
            <person name="Yost W."/>
            <person name="Jha R.K."/>
            <person name="Patterson J."/>
            <person name="Monnat R.J. Jr."/>
            <person name="Barlow S.B."/>
            <person name="Starkenburg S.R."/>
            <person name="Cattolico R.A."/>
        </authorList>
    </citation>
    <scope>NUCLEOTIDE SEQUENCE</scope>
    <source>
        <strain evidence="4">CCMP291</strain>
    </source>
</reference>
<dbReference type="Gene3D" id="3.40.50.1820">
    <property type="entry name" value="alpha/beta hydrolase"/>
    <property type="match status" value="1"/>
</dbReference>
<evidence type="ECO:0000256" key="1">
    <source>
        <dbReference type="SAM" id="MobiDB-lite"/>
    </source>
</evidence>
<protein>
    <recommendedName>
        <fullName evidence="2">PET hydrolase/cutinase-like domain-containing protein</fullName>
    </recommendedName>
</protein>
<keyword evidence="4" id="KW-1185">Reference proteome</keyword>
<dbReference type="InterPro" id="IPR029058">
    <property type="entry name" value="AB_hydrolase_fold"/>
</dbReference>
<dbReference type="PANTHER" id="PTHR33428:SF14">
    <property type="entry name" value="CARBOXYLESTERASE TYPE B DOMAIN-CONTAINING PROTEIN"/>
    <property type="match status" value="1"/>
</dbReference>
<dbReference type="Proteomes" id="UP000037460">
    <property type="component" value="Unassembled WGS sequence"/>
</dbReference>
<feature type="compositionally biased region" description="Pro residues" evidence="1">
    <location>
        <begin position="313"/>
        <end position="323"/>
    </location>
</feature>
<dbReference type="Pfam" id="PF12740">
    <property type="entry name" value="PETase"/>
    <property type="match status" value="1"/>
</dbReference>
<sequence>MLHLLGLSAATVPTGPYSSTTRHFTVKTLDASNQVVDVTFPTGAAAAGKQFPLISYTHGLSDHGEASYPKLFSDLASWGYVIAATNSCQEGCFHDCKTLPDDPPCFGNYYKESFKVIEWARSPAAASLPINNTAGVAVAGHSMGGQAALLAAADATARTEYGIKAAVMHHAYTHTYPSISEVPFLACTGTADATAPPAMAEKFFSAASVSRKGLINVRGANHHEPTTDYRPELALFTAAWIKLYVDGVESSEGMSWRGLIYGTGTDSVCGGGDGQMAECTMLPKASEPEATPTPTAVEESFYPDEARLIASPSPSPSPSPAEEPPQRAAVRWTI</sequence>
<evidence type="ECO:0000313" key="4">
    <source>
        <dbReference type="Proteomes" id="UP000037460"/>
    </source>
</evidence>
<dbReference type="ESTHER" id="9euka-a0a0m0k4z9">
    <property type="family name" value="Chlorophyllase"/>
</dbReference>
<feature type="domain" description="PET hydrolase/cutinase-like" evidence="2">
    <location>
        <begin position="95"/>
        <end position="247"/>
    </location>
</feature>
<feature type="region of interest" description="Disordered" evidence="1">
    <location>
        <begin position="286"/>
        <end position="334"/>
    </location>
</feature>
<proteinExistence type="predicted"/>
<comment type="caution">
    <text evidence="3">The sequence shown here is derived from an EMBL/GenBank/DDBJ whole genome shotgun (WGS) entry which is preliminary data.</text>
</comment>
<dbReference type="PANTHER" id="PTHR33428">
    <property type="entry name" value="CHLOROPHYLLASE-2, CHLOROPLASTIC"/>
    <property type="match status" value="1"/>
</dbReference>
<dbReference type="AlphaFoldDB" id="A0A0M0K4Z9"/>
<evidence type="ECO:0000259" key="2">
    <source>
        <dbReference type="Pfam" id="PF12740"/>
    </source>
</evidence>
<gene>
    <name evidence="3" type="ORF">Ctob_013782</name>
</gene>
<accession>A0A0M0K4Z9</accession>